<evidence type="ECO:0000259" key="11">
    <source>
        <dbReference type="Pfam" id="PF14840"/>
    </source>
</evidence>
<evidence type="ECO:0000256" key="4">
    <source>
        <dbReference type="ARBA" id="ARBA00022695"/>
    </source>
</evidence>
<dbReference type="AlphaFoldDB" id="A9KCQ6"/>
<feature type="domain" description="DNA polymerase III subunit delta C-terminal" evidence="11">
    <location>
        <begin position="216"/>
        <end position="332"/>
    </location>
</feature>
<keyword evidence="6" id="KW-0239">DNA-directed DNA polymerase</keyword>
<dbReference type="Pfam" id="PF06144">
    <property type="entry name" value="DNA_pol3_delta"/>
    <property type="match status" value="1"/>
</dbReference>
<dbReference type="NCBIfam" id="TIGR01128">
    <property type="entry name" value="holA"/>
    <property type="match status" value="1"/>
</dbReference>
<evidence type="ECO:0000256" key="9">
    <source>
        <dbReference type="NCBIfam" id="TIGR01128"/>
    </source>
</evidence>
<evidence type="ECO:0000256" key="5">
    <source>
        <dbReference type="ARBA" id="ARBA00022705"/>
    </source>
</evidence>
<evidence type="ECO:0000256" key="1">
    <source>
        <dbReference type="ARBA" id="ARBA00012417"/>
    </source>
</evidence>
<dbReference type="Proteomes" id="UP000008555">
    <property type="component" value="Chromosome"/>
</dbReference>
<name>A9KCQ6_COXBN</name>
<dbReference type="Gene3D" id="1.10.8.60">
    <property type="match status" value="1"/>
</dbReference>
<dbReference type="InterPro" id="IPR005790">
    <property type="entry name" value="DNA_polIII_delta"/>
</dbReference>
<evidence type="ECO:0000256" key="7">
    <source>
        <dbReference type="ARBA" id="ARBA00034754"/>
    </source>
</evidence>
<evidence type="ECO:0000313" key="13">
    <source>
        <dbReference type="Proteomes" id="UP000008555"/>
    </source>
</evidence>
<dbReference type="KEGG" id="cbd:CBUD_1508"/>
<organism evidence="12 13">
    <name type="scientific">Coxiella burnetii (strain Dugway 5J108-111)</name>
    <dbReference type="NCBI Taxonomy" id="434922"/>
    <lineage>
        <taxon>Bacteria</taxon>
        <taxon>Pseudomonadati</taxon>
        <taxon>Pseudomonadota</taxon>
        <taxon>Gammaproteobacteria</taxon>
        <taxon>Legionellales</taxon>
        <taxon>Coxiellaceae</taxon>
        <taxon>Coxiella</taxon>
    </lineage>
</organism>
<dbReference type="CDD" id="cd18138">
    <property type="entry name" value="HLD_clamp_pol_III_delta"/>
    <property type="match status" value="1"/>
</dbReference>
<dbReference type="InterPro" id="IPR008921">
    <property type="entry name" value="DNA_pol3_clamp-load_cplx_C"/>
</dbReference>
<dbReference type="EC" id="2.7.7.7" evidence="1 9"/>
<keyword evidence="3 12" id="KW-0808">Transferase</keyword>
<protein>
    <recommendedName>
        <fullName evidence="2 9">DNA polymerase III subunit delta</fullName>
        <ecNumber evidence="1 9">2.7.7.7</ecNumber>
    </recommendedName>
</protein>
<dbReference type="GO" id="GO:0009360">
    <property type="term" value="C:DNA polymerase III complex"/>
    <property type="evidence" value="ECO:0007669"/>
    <property type="project" value="UniProtKB-UniRule"/>
</dbReference>
<proteinExistence type="inferred from homology"/>
<dbReference type="HOGENOM" id="CLU_044694_0_0_6"/>
<dbReference type="Gene3D" id="3.40.50.300">
    <property type="entry name" value="P-loop containing nucleotide triphosphate hydrolases"/>
    <property type="match status" value="1"/>
</dbReference>
<gene>
    <name evidence="12" type="primary">holA</name>
    <name evidence="12" type="ordered locus">CBUD_1508</name>
</gene>
<comment type="catalytic activity">
    <reaction evidence="8">
        <text>DNA(n) + a 2'-deoxyribonucleoside 5'-triphosphate = DNA(n+1) + diphosphate</text>
        <dbReference type="Rhea" id="RHEA:22508"/>
        <dbReference type="Rhea" id="RHEA-COMP:17339"/>
        <dbReference type="Rhea" id="RHEA-COMP:17340"/>
        <dbReference type="ChEBI" id="CHEBI:33019"/>
        <dbReference type="ChEBI" id="CHEBI:61560"/>
        <dbReference type="ChEBI" id="CHEBI:173112"/>
        <dbReference type="EC" id="2.7.7.7"/>
    </reaction>
</comment>
<dbReference type="SUPFAM" id="SSF52540">
    <property type="entry name" value="P-loop containing nucleoside triphosphate hydrolases"/>
    <property type="match status" value="1"/>
</dbReference>
<evidence type="ECO:0000256" key="3">
    <source>
        <dbReference type="ARBA" id="ARBA00022679"/>
    </source>
</evidence>
<evidence type="ECO:0000313" key="12">
    <source>
        <dbReference type="EMBL" id="ABS77789.1"/>
    </source>
</evidence>
<dbReference type="InterPro" id="IPR010372">
    <property type="entry name" value="DNA_pol3_delta_N"/>
</dbReference>
<feature type="domain" description="DNA polymerase III delta N-terminal" evidence="10">
    <location>
        <begin position="21"/>
        <end position="137"/>
    </location>
</feature>
<dbReference type="PANTHER" id="PTHR34388:SF1">
    <property type="entry name" value="DNA POLYMERASE III SUBUNIT DELTA"/>
    <property type="match status" value="1"/>
</dbReference>
<evidence type="ECO:0000256" key="6">
    <source>
        <dbReference type="ARBA" id="ARBA00022932"/>
    </source>
</evidence>
<dbReference type="EMBL" id="CP000733">
    <property type="protein sequence ID" value="ABS77789.1"/>
    <property type="molecule type" value="Genomic_DNA"/>
</dbReference>
<keyword evidence="5" id="KW-0235">DNA replication</keyword>
<dbReference type="PANTHER" id="PTHR34388">
    <property type="entry name" value="DNA POLYMERASE III SUBUNIT DELTA"/>
    <property type="match status" value="1"/>
</dbReference>
<dbReference type="RefSeq" id="WP_010957659.1">
    <property type="nucleotide sequence ID" value="NC_009727.1"/>
</dbReference>
<dbReference type="InterPro" id="IPR027417">
    <property type="entry name" value="P-loop_NTPase"/>
</dbReference>
<keyword evidence="4 12" id="KW-0548">Nucleotidyltransferase</keyword>
<dbReference type="Pfam" id="PF14840">
    <property type="entry name" value="DNA_pol3_delt_C"/>
    <property type="match status" value="1"/>
</dbReference>
<evidence type="ECO:0000256" key="2">
    <source>
        <dbReference type="ARBA" id="ARBA00017703"/>
    </source>
</evidence>
<dbReference type="Gene3D" id="1.20.272.10">
    <property type="match status" value="1"/>
</dbReference>
<dbReference type="GO" id="GO:0003887">
    <property type="term" value="F:DNA-directed DNA polymerase activity"/>
    <property type="evidence" value="ECO:0007669"/>
    <property type="project" value="UniProtKB-UniRule"/>
</dbReference>
<evidence type="ECO:0000256" key="8">
    <source>
        <dbReference type="ARBA" id="ARBA00049244"/>
    </source>
</evidence>
<sequence>MQLLQKQLDNHLNRQALLPLYLISGDVPLLVQETRDTIREAARQKGFHQCELLFVETGFHWQSLTQSFDNFSLLSDKTLIELRNPKAKFDESGTQALLQYLNNPPEDKRLIIITNKLTAAQQKTKWYKAIDRSGAVISLWPLSGQSLLAWIEQRLKKAGLEADNESISLLAELTEGNLLATHQAIEKLRLLHQDESITPKAIIGVVNDNARFTIFDLTQAALMGAKSRVVRILANLYFADKEAGLLILWAITRELRLLYPLAIDYQRGKPLTELLASQWQTRKQPLRTALMRLNTTIIAQLLQQAKRIDHILKGLTPGNAWQELETLSLRMAGVEKGLL</sequence>
<dbReference type="GO" id="GO:0003677">
    <property type="term" value="F:DNA binding"/>
    <property type="evidence" value="ECO:0007669"/>
    <property type="project" value="InterPro"/>
</dbReference>
<dbReference type="GO" id="GO:0006261">
    <property type="term" value="P:DNA-templated DNA replication"/>
    <property type="evidence" value="ECO:0007669"/>
    <property type="project" value="TreeGrafter"/>
</dbReference>
<dbReference type="InterPro" id="IPR032780">
    <property type="entry name" value="DNA_pol3_delt_C"/>
</dbReference>
<evidence type="ECO:0000259" key="10">
    <source>
        <dbReference type="Pfam" id="PF06144"/>
    </source>
</evidence>
<dbReference type="SUPFAM" id="SSF48019">
    <property type="entry name" value="post-AAA+ oligomerization domain-like"/>
    <property type="match status" value="1"/>
</dbReference>
<comment type="similarity">
    <text evidence="7">Belongs to the DNA polymerase HolA subunit family.</text>
</comment>
<accession>A9KCQ6</accession>
<reference evidence="12 13" key="1">
    <citation type="journal article" date="2009" name="Infect. Immun.">
        <title>Comparative genomics reveal extensive transposon-mediated genomic plasticity and diversity among potential effector proteins within the genus Coxiella.</title>
        <authorList>
            <person name="Beare P.A."/>
            <person name="Unsworth N."/>
            <person name="Andoh M."/>
            <person name="Voth D.E."/>
            <person name="Omsland A."/>
            <person name="Gilk S.D."/>
            <person name="Williams K.P."/>
            <person name="Sobral B.W."/>
            <person name="Kupko J.J.III."/>
            <person name="Porcella S.F."/>
            <person name="Samuel J.E."/>
            <person name="Heinzen R.A."/>
        </authorList>
    </citation>
    <scope>NUCLEOTIDE SEQUENCE [LARGE SCALE GENOMIC DNA]</scope>
    <source>
        <strain evidence="12 13">Dugway 5J108-111</strain>
    </source>
</reference>